<proteinExistence type="predicted"/>
<sequence length="117" mass="12186">MPAKSVANAKGHSAGFMNFIREQGVVGLAVGLAIGTAAGDTVKQLVGAFIDPLVQLIVGSQAGLKAAEFTLKVGDREGVFAWGAFVSSLITLLAVAFVVYAIVHLMKLDKLDKSKDK</sequence>
<dbReference type="InterPro" id="IPR036019">
    <property type="entry name" value="MscL_channel"/>
</dbReference>
<evidence type="ECO:0000256" key="4">
    <source>
        <dbReference type="ARBA" id="ARBA00023136"/>
    </source>
</evidence>
<name>R4PYJ8_9BACT</name>
<dbReference type="GO" id="GO:0008381">
    <property type="term" value="F:mechanosensitive monoatomic ion channel activity"/>
    <property type="evidence" value="ECO:0007669"/>
    <property type="project" value="TreeGrafter"/>
</dbReference>
<dbReference type="OrthoDB" id="9799559at2"/>
<dbReference type="KEGG" id="saal:L336_0588"/>
<dbReference type="RefSeq" id="WP_015641741.1">
    <property type="nucleotide sequence ID" value="NC_021219.1"/>
</dbReference>
<evidence type="ECO:0000256" key="5">
    <source>
        <dbReference type="SAM" id="Phobius"/>
    </source>
</evidence>
<dbReference type="GO" id="GO:0016020">
    <property type="term" value="C:membrane"/>
    <property type="evidence" value="ECO:0007669"/>
    <property type="project" value="UniProtKB-SubCell"/>
</dbReference>
<dbReference type="Pfam" id="PF01741">
    <property type="entry name" value="MscL"/>
    <property type="match status" value="1"/>
</dbReference>
<organism evidence="6 7">
    <name type="scientific">Candidatus Saccharimonas aalborgensis</name>
    <dbReference type="NCBI Taxonomy" id="1332188"/>
    <lineage>
        <taxon>Bacteria</taxon>
        <taxon>Candidatus Saccharimonadota</taxon>
        <taxon>Candidatus Saccharimonadia</taxon>
        <taxon>Candidatus Saccharimonadales</taxon>
        <taxon>Candidatus Saccharimonadaceae</taxon>
        <taxon>Candidatus Saccharimonas</taxon>
    </lineage>
</organism>
<dbReference type="InterPro" id="IPR037673">
    <property type="entry name" value="MSC/AndL"/>
</dbReference>
<dbReference type="STRING" id="1332188.L336_0588"/>
<keyword evidence="7" id="KW-1185">Reference proteome</keyword>
<evidence type="ECO:0000313" key="7">
    <source>
        <dbReference type="Proteomes" id="UP000013893"/>
    </source>
</evidence>
<dbReference type="SUPFAM" id="SSF81330">
    <property type="entry name" value="Gated mechanosensitive channel"/>
    <property type="match status" value="1"/>
</dbReference>
<reference evidence="6 7" key="1">
    <citation type="journal article" date="2013" name="Nat. Biotechnol.">
        <title>Genome sequences of rare, uncultured bacteria obtained by differential coverage binning of multiple metagenomes.</title>
        <authorList>
            <person name="Albertsen M."/>
            <person name="Hugenholtz P."/>
            <person name="Skarshewski A."/>
            <person name="Nielsen K.L."/>
            <person name="Tyson G.W."/>
            <person name="Nielsen P.H."/>
        </authorList>
    </citation>
    <scope>NUCLEOTIDE SEQUENCE [LARGE SCALE GENOMIC DNA]</scope>
    <source>
        <strain evidence="6">TM71</strain>
    </source>
</reference>
<keyword evidence="4 5" id="KW-0472">Membrane</keyword>
<dbReference type="Proteomes" id="UP000013893">
    <property type="component" value="Chromosome"/>
</dbReference>
<evidence type="ECO:0000256" key="2">
    <source>
        <dbReference type="ARBA" id="ARBA00022692"/>
    </source>
</evidence>
<dbReference type="PANTHER" id="PTHR30266:SF2">
    <property type="entry name" value="LARGE-CONDUCTANCE MECHANOSENSITIVE CHANNEL"/>
    <property type="match status" value="1"/>
</dbReference>
<keyword evidence="3 5" id="KW-1133">Transmembrane helix</keyword>
<comment type="subcellular location">
    <subcellularLocation>
        <location evidence="1">Membrane</location>
        <topology evidence="1">Multi-pass membrane protein</topology>
    </subcellularLocation>
</comment>
<feature type="transmembrane region" description="Helical" evidence="5">
    <location>
        <begin position="79"/>
        <end position="103"/>
    </location>
</feature>
<dbReference type="EMBL" id="CP005957">
    <property type="protein sequence ID" value="AGL62291.1"/>
    <property type="molecule type" value="Genomic_DNA"/>
</dbReference>
<dbReference type="Gene3D" id="1.10.1200.120">
    <property type="entry name" value="Large-conductance mechanosensitive channel, MscL, domain 1"/>
    <property type="match status" value="1"/>
</dbReference>
<evidence type="ECO:0000256" key="1">
    <source>
        <dbReference type="ARBA" id="ARBA00004141"/>
    </source>
</evidence>
<accession>R4PYJ8</accession>
<protein>
    <submittedName>
        <fullName evidence="6">Putative Large-conductance mechanosensitive channel-like protein</fullName>
    </submittedName>
</protein>
<dbReference type="AlphaFoldDB" id="R4PYJ8"/>
<evidence type="ECO:0000313" key="6">
    <source>
        <dbReference type="EMBL" id="AGL62291.1"/>
    </source>
</evidence>
<gene>
    <name evidence="6" type="ORF">L336_0588</name>
</gene>
<keyword evidence="2 5" id="KW-0812">Transmembrane</keyword>
<dbReference type="HOGENOM" id="CLU_148520_0_0_0"/>
<evidence type="ECO:0000256" key="3">
    <source>
        <dbReference type="ARBA" id="ARBA00022989"/>
    </source>
</evidence>
<dbReference type="PANTHER" id="PTHR30266">
    <property type="entry name" value="MECHANOSENSITIVE CHANNEL MSCL"/>
    <property type="match status" value="1"/>
</dbReference>